<name>A0A9P9Y4F3_9HYPO</name>
<dbReference type="AlphaFoldDB" id="A0A9P9Y4F3"/>
<comment type="caution">
    <text evidence="2">The sequence shown here is derived from an EMBL/GenBank/DDBJ whole genome shotgun (WGS) entry which is preliminary data.</text>
</comment>
<organism evidence="2 3">
    <name type="scientific">Emericellopsis cladophorae</name>
    <dbReference type="NCBI Taxonomy" id="2686198"/>
    <lineage>
        <taxon>Eukaryota</taxon>
        <taxon>Fungi</taxon>
        <taxon>Dikarya</taxon>
        <taxon>Ascomycota</taxon>
        <taxon>Pezizomycotina</taxon>
        <taxon>Sordariomycetes</taxon>
        <taxon>Hypocreomycetidae</taxon>
        <taxon>Hypocreales</taxon>
        <taxon>Bionectriaceae</taxon>
        <taxon>Emericellopsis</taxon>
    </lineage>
</organism>
<sequence length="78" mass="8641">MDHTSLDEGNFTFEGPSAGTRDKEDDSDLVPLPMNNLYNLTDPNNSRLIRVDPAAVNGPDLIRQGVIKLAEAEFLFNH</sequence>
<evidence type="ECO:0000313" key="2">
    <source>
        <dbReference type="EMBL" id="KAI6782910.1"/>
    </source>
</evidence>
<reference evidence="2" key="1">
    <citation type="journal article" date="2021" name="J Fungi (Basel)">
        <title>Genomic and Metabolomic Analyses of the Marine Fungus Emericellopsis cladophorae: Insights into Saltwater Adaptability Mechanisms and Its Biosynthetic Potential.</title>
        <authorList>
            <person name="Goncalves M.F.M."/>
            <person name="Hilario S."/>
            <person name="Van de Peer Y."/>
            <person name="Esteves A.C."/>
            <person name="Alves A."/>
        </authorList>
    </citation>
    <scope>NUCLEOTIDE SEQUENCE</scope>
    <source>
        <strain evidence="2">MUM 19.33</strain>
    </source>
</reference>
<accession>A0A9P9Y4F3</accession>
<dbReference type="EMBL" id="JAGIXG020000010">
    <property type="protein sequence ID" value="KAI6782910.1"/>
    <property type="molecule type" value="Genomic_DNA"/>
</dbReference>
<evidence type="ECO:0000313" key="3">
    <source>
        <dbReference type="Proteomes" id="UP001055219"/>
    </source>
</evidence>
<dbReference type="GeneID" id="75828585"/>
<keyword evidence="3" id="KW-1185">Reference proteome</keyword>
<protein>
    <submittedName>
        <fullName evidence="2">C6 transcription</fullName>
    </submittedName>
</protein>
<dbReference type="Proteomes" id="UP001055219">
    <property type="component" value="Unassembled WGS sequence"/>
</dbReference>
<gene>
    <name evidence="2" type="ORF">J7T54_002069</name>
</gene>
<reference evidence="2" key="2">
    <citation type="submission" date="2022-07" db="EMBL/GenBank/DDBJ databases">
        <authorList>
            <person name="Goncalves M.F.M."/>
            <person name="Hilario S."/>
            <person name="Van De Peer Y."/>
            <person name="Esteves A.C."/>
            <person name="Alves A."/>
        </authorList>
    </citation>
    <scope>NUCLEOTIDE SEQUENCE</scope>
    <source>
        <strain evidence="2">MUM 19.33</strain>
    </source>
</reference>
<dbReference type="OrthoDB" id="4060227at2759"/>
<proteinExistence type="predicted"/>
<evidence type="ECO:0000256" key="1">
    <source>
        <dbReference type="SAM" id="MobiDB-lite"/>
    </source>
</evidence>
<dbReference type="RefSeq" id="XP_051363766.1">
    <property type="nucleotide sequence ID" value="XM_051504670.1"/>
</dbReference>
<feature type="region of interest" description="Disordered" evidence="1">
    <location>
        <begin position="1"/>
        <end position="29"/>
    </location>
</feature>